<dbReference type="Pfam" id="PF13409">
    <property type="entry name" value="GST_N_2"/>
    <property type="match status" value="1"/>
</dbReference>
<dbReference type="SUPFAM" id="SSF52833">
    <property type="entry name" value="Thioredoxin-like"/>
    <property type="match status" value="1"/>
</dbReference>
<protein>
    <submittedName>
        <fullName evidence="2">Glutathione S-transferase</fullName>
    </submittedName>
</protein>
<accession>A0A2W7NFN2</accession>
<keyword evidence="3" id="KW-1185">Reference proteome</keyword>
<dbReference type="CDD" id="cd03205">
    <property type="entry name" value="GST_C_6"/>
    <property type="match status" value="1"/>
</dbReference>
<dbReference type="SUPFAM" id="SSF47616">
    <property type="entry name" value="GST C-terminal domain-like"/>
    <property type="match status" value="1"/>
</dbReference>
<dbReference type="Gene3D" id="1.20.1050.10">
    <property type="match status" value="1"/>
</dbReference>
<dbReference type="CDD" id="cd03049">
    <property type="entry name" value="GST_N_3"/>
    <property type="match status" value="1"/>
</dbReference>
<feature type="domain" description="GST N-terminal" evidence="1">
    <location>
        <begin position="1"/>
        <end position="83"/>
    </location>
</feature>
<dbReference type="InterPro" id="IPR036249">
    <property type="entry name" value="Thioredoxin-like_sf"/>
</dbReference>
<keyword evidence="2" id="KW-0808">Transferase</keyword>
<dbReference type="Proteomes" id="UP000248916">
    <property type="component" value="Unassembled WGS sequence"/>
</dbReference>
<dbReference type="AlphaFoldDB" id="A0A2W7NFN2"/>
<gene>
    <name evidence="2" type="ORF">LX81_00734</name>
</gene>
<comment type="caution">
    <text evidence="2">The sequence shown here is derived from an EMBL/GenBank/DDBJ whole genome shotgun (WGS) entry which is preliminary data.</text>
</comment>
<dbReference type="GO" id="GO:0016740">
    <property type="term" value="F:transferase activity"/>
    <property type="evidence" value="ECO:0007669"/>
    <property type="project" value="UniProtKB-KW"/>
</dbReference>
<dbReference type="Gene3D" id="3.40.30.10">
    <property type="entry name" value="Glutaredoxin"/>
    <property type="match status" value="1"/>
</dbReference>
<dbReference type="PROSITE" id="PS50404">
    <property type="entry name" value="GST_NTER"/>
    <property type="match status" value="1"/>
</dbReference>
<evidence type="ECO:0000313" key="3">
    <source>
        <dbReference type="Proteomes" id="UP000248916"/>
    </source>
</evidence>
<organism evidence="2 3">
    <name type="scientific">Palleronia aestuarii</name>
    <dbReference type="NCBI Taxonomy" id="568105"/>
    <lineage>
        <taxon>Bacteria</taxon>
        <taxon>Pseudomonadati</taxon>
        <taxon>Pseudomonadota</taxon>
        <taxon>Alphaproteobacteria</taxon>
        <taxon>Rhodobacterales</taxon>
        <taxon>Roseobacteraceae</taxon>
        <taxon>Palleronia</taxon>
    </lineage>
</organism>
<name>A0A2W7NFN2_9RHOB</name>
<proteinExistence type="predicted"/>
<sequence>MMELFHAAASPFVRKVMVTLHETGQLDAVKIVPASQTPVSPDAGNTAHNPLGKIPTLTRPDGPALYDSRVICRYLDHRGGGKLYPEARLWETLTLEATADGIMDAAVLMVYEHRVRPSEKVFDGWLDGQWAKITRALDALEGRWMSHLSGRLDMGQIATACALGYLDLRHGERNWRAGRDGLAAWEKRFAERASMTATRAEL</sequence>
<evidence type="ECO:0000259" key="1">
    <source>
        <dbReference type="PROSITE" id="PS50404"/>
    </source>
</evidence>
<dbReference type="InterPro" id="IPR004045">
    <property type="entry name" value="Glutathione_S-Trfase_N"/>
</dbReference>
<dbReference type="InterPro" id="IPR036282">
    <property type="entry name" value="Glutathione-S-Trfase_C_sf"/>
</dbReference>
<reference evidence="2 3" key="1">
    <citation type="submission" date="2018-06" db="EMBL/GenBank/DDBJ databases">
        <title>Genomic Encyclopedia of Archaeal and Bacterial Type Strains, Phase II (KMG-II): from individual species to whole genera.</title>
        <authorList>
            <person name="Goeker M."/>
        </authorList>
    </citation>
    <scope>NUCLEOTIDE SEQUENCE [LARGE SCALE GENOMIC DNA]</scope>
    <source>
        <strain evidence="2 3">DSM 22009</strain>
    </source>
</reference>
<evidence type="ECO:0000313" key="2">
    <source>
        <dbReference type="EMBL" id="PZX19038.1"/>
    </source>
</evidence>
<dbReference type="Pfam" id="PF13410">
    <property type="entry name" value="GST_C_2"/>
    <property type="match status" value="1"/>
</dbReference>
<dbReference type="EMBL" id="QKZL01000002">
    <property type="protein sequence ID" value="PZX19038.1"/>
    <property type="molecule type" value="Genomic_DNA"/>
</dbReference>